<accession>A0A1X6P3S8</accession>
<evidence type="ECO:0000256" key="5">
    <source>
        <dbReference type="ARBA" id="ARBA00022840"/>
    </source>
</evidence>
<dbReference type="PROSITE" id="PS50011">
    <property type="entry name" value="PROTEIN_KINASE_DOM"/>
    <property type="match status" value="1"/>
</dbReference>
<feature type="domain" description="Protein kinase" evidence="7">
    <location>
        <begin position="1"/>
        <end position="220"/>
    </location>
</feature>
<keyword evidence="4" id="KW-0418">Kinase</keyword>
<keyword evidence="3" id="KW-0547">Nucleotide-binding</keyword>
<dbReference type="SUPFAM" id="SSF56112">
    <property type="entry name" value="Protein kinase-like (PK-like)"/>
    <property type="match status" value="1"/>
</dbReference>
<feature type="region of interest" description="Disordered" evidence="6">
    <location>
        <begin position="487"/>
        <end position="517"/>
    </location>
</feature>
<evidence type="ECO:0000256" key="3">
    <source>
        <dbReference type="ARBA" id="ARBA00022741"/>
    </source>
</evidence>
<dbReference type="InterPro" id="IPR050117">
    <property type="entry name" value="MAPK"/>
</dbReference>
<evidence type="ECO:0000256" key="2">
    <source>
        <dbReference type="ARBA" id="ARBA00022679"/>
    </source>
</evidence>
<dbReference type="PANTHER" id="PTHR24055">
    <property type="entry name" value="MITOGEN-ACTIVATED PROTEIN KINASE"/>
    <property type="match status" value="1"/>
</dbReference>
<organism evidence="8 9">
    <name type="scientific">Porphyra umbilicalis</name>
    <name type="common">Purple laver</name>
    <name type="synonym">Red alga</name>
    <dbReference type="NCBI Taxonomy" id="2786"/>
    <lineage>
        <taxon>Eukaryota</taxon>
        <taxon>Rhodophyta</taxon>
        <taxon>Bangiophyceae</taxon>
        <taxon>Bangiales</taxon>
        <taxon>Bangiaceae</taxon>
        <taxon>Porphyra</taxon>
    </lineage>
</organism>
<dbReference type="InterPro" id="IPR000719">
    <property type="entry name" value="Prot_kinase_dom"/>
</dbReference>
<evidence type="ECO:0000256" key="4">
    <source>
        <dbReference type="ARBA" id="ARBA00022777"/>
    </source>
</evidence>
<evidence type="ECO:0000313" key="8">
    <source>
        <dbReference type="EMBL" id="OSX75410.1"/>
    </source>
</evidence>
<dbReference type="AlphaFoldDB" id="A0A1X6P3S8"/>
<dbReference type="FunFam" id="1.10.510.10:FF:000624">
    <property type="entry name" value="Mitogen-activated protein kinase"/>
    <property type="match status" value="1"/>
</dbReference>
<dbReference type="EMBL" id="KV918904">
    <property type="protein sequence ID" value="OSX75410.1"/>
    <property type="molecule type" value="Genomic_DNA"/>
</dbReference>
<evidence type="ECO:0000259" key="7">
    <source>
        <dbReference type="PROSITE" id="PS50011"/>
    </source>
</evidence>
<dbReference type="Pfam" id="PF00069">
    <property type="entry name" value="Pkinase"/>
    <property type="match status" value="1"/>
</dbReference>
<dbReference type="SMART" id="SM00220">
    <property type="entry name" value="S_TKc"/>
    <property type="match status" value="1"/>
</dbReference>
<dbReference type="InterPro" id="IPR011009">
    <property type="entry name" value="Kinase-like_dom_sf"/>
</dbReference>
<reference evidence="8 9" key="1">
    <citation type="submission" date="2017-03" db="EMBL/GenBank/DDBJ databases">
        <title>WGS assembly of Porphyra umbilicalis.</title>
        <authorList>
            <person name="Brawley S.H."/>
            <person name="Blouin N.A."/>
            <person name="Ficko-Blean E."/>
            <person name="Wheeler G.L."/>
            <person name="Lohr M."/>
            <person name="Goodson H.V."/>
            <person name="Jenkins J.W."/>
            <person name="Blaby-Haas C.E."/>
            <person name="Helliwell K.E."/>
            <person name="Chan C."/>
            <person name="Marriage T."/>
            <person name="Bhattacharya D."/>
            <person name="Klein A.S."/>
            <person name="Badis Y."/>
            <person name="Brodie J."/>
            <person name="Cao Y."/>
            <person name="Collen J."/>
            <person name="Dittami S.M."/>
            <person name="Gachon C.M."/>
            <person name="Green B.R."/>
            <person name="Karpowicz S."/>
            <person name="Kim J.W."/>
            <person name="Kudahl U."/>
            <person name="Lin S."/>
            <person name="Michel G."/>
            <person name="Mittag M."/>
            <person name="Olson B.J."/>
            <person name="Pangilinan J."/>
            <person name="Peng Y."/>
            <person name="Qiu H."/>
            <person name="Shu S."/>
            <person name="Singer J.T."/>
            <person name="Smith A.G."/>
            <person name="Sprecher B.N."/>
            <person name="Wagner V."/>
            <person name="Wang W."/>
            <person name="Wang Z.-Y."/>
            <person name="Yan J."/>
            <person name="Yarish C."/>
            <person name="Zoeuner-Riek S."/>
            <person name="Zhuang Y."/>
            <person name="Zou Y."/>
            <person name="Lindquist E.A."/>
            <person name="Grimwood J."/>
            <person name="Barry K."/>
            <person name="Rokhsar D.S."/>
            <person name="Schmutz J."/>
            <person name="Stiller J.W."/>
            <person name="Grossman A.R."/>
            <person name="Prochnik S.E."/>
        </authorList>
    </citation>
    <scope>NUCLEOTIDE SEQUENCE [LARGE SCALE GENOMIC DNA]</scope>
    <source>
        <strain evidence="8">4086291</strain>
    </source>
</reference>
<dbReference type="OrthoDB" id="192887at2759"/>
<dbReference type="GO" id="GO:0005524">
    <property type="term" value="F:ATP binding"/>
    <property type="evidence" value="ECO:0007669"/>
    <property type="project" value="UniProtKB-KW"/>
</dbReference>
<keyword evidence="9" id="KW-1185">Reference proteome</keyword>
<sequence length="517" mass="53833">MPTDLHCVLRSPLQVTLSPDHQRFIMYQLLAGLAFLHASNVLHRDLKPANLLINDACEVRICDFGLARASFATTPGTDGRDPTETVFWTDYVATRWYRAPELLLSAYTSYSTAIDLWSAGCIFAEVVSGGAPLFPGVHNHDMLSRQVALLGAPAPSAMSTVRDTAAKRYLLSLPATDAGGNLEAALPDADPNAVRLIRRLLAFDPRARASAAELLDDPWFAEYRADDVGRVAYMPPGSPLPRGEFEFERYKLDAEQMRWLFLKEMAVYHPSQAHIILRSLPQTVDDDEEPPPRPLPPPYGGGGYPPAYGAVGSNGGGPAAASVAGAVAEPSLEYAVPSEAARFRATMIAVQSGAEPPPGWTSLPTQTMHGMVGGAVDPLMDGHNRTARARAQQAAGAAAAAAVIAAGGGPEEAAAASAAAMAASGGAGGGLPTGPAVATPAMEATAAAAADIESPLPSAAYMDDHGGATVGVAPGGMEDMALTSPMAVVPPPVWPASESPEQRGDEQSGEADGMGRR</sequence>
<evidence type="ECO:0000313" key="9">
    <source>
        <dbReference type="Proteomes" id="UP000218209"/>
    </source>
</evidence>
<evidence type="ECO:0000256" key="6">
    <source>
        <dbReference type="SAM" id="MobiDB-lite"/>
    </source>
</evidence>
<dbReference type="PROSITE" id="PS00108">
    <property type="entry name" value="PROTEIN_KINASE_ST"/>
    <property type="match status" value="1"/>
</dbReference>
<dbReference type="Proteomes" id="UP000218209">
    <property type="component" value="Unassembled WGS sequence"/>
</dbReference>
<dbReference type="Gene3D" id="3.30.200.20">
    <property type="entry name" value="Phosphorylase Kinase, domain 1"/>
    <property type="match status" value="1"/>
</dbReference>
<feature type="region of interest" description="Disordered" evidence="6">
    <location>
        <begin position="282"/>
        <end position="301"/>
    </location>
</feature>
<proteinExistence type="predicted"/>
<keyword evidence="1" id="KW-0723">Serine/threonine-protein kinase</keyword>
<dbReference type="InterPro" id="IPR008271">
    <property type="entry name" value="Ser/Thr_kinase_AS"/>
</dbReference>
<name>A0A1X6P3S8_PORUM</name>
<evidence type="ECO:0000256" key="1">
    <source>
        <dbReference type="ARBA" id="ARBA00022527"/>
    </source>
</evidence>
<dbReference type="GO" id="GO:0004674">
    <property type="term" value="F:protein serine/threonine kinase activity"/>
    <property type="evidence" value="ECO:0007669"/>
    <property type="project" value="UniProtKB-KW"/>
</dbReference>
<keyword evidence="2" id="KW-0808">Transferase</keyword>
<protein>
    <recommendedName>
        <fullName evidence="7">Protein kinase domain-containing protein</fullName>
    </recommendedName>
</protein>
<gene>
    <name evidence="8" type="ORF">BU14_0237s0003</name>
</gene>
<dbReference type="Gene3D" id="1.10.510.10">
    <property type="entry name" value="Transferase(Phosphotransferase) domain 1"/>
    <property type="match status" value="1"/>
</dbReference>
<keyword evidence="5" id="KW-0067">ATP-binding</keyword>